<feature type="non-terminal residue" evidence="2">
    <location>
        <position position="1"/>
    </location>
</feature>
<dbReference type="PANTHER" id="PTHR43135:SF3">
    <property type="entry name" value="ALPHA-D-RIBOSE 1-METHYLPHOSPHONATE 5-TRIPHOSPHATE DIPHOSPHATASE"/>
    <property type="match status" value="1"/>
</dbReference>
<gene>
    <name evidence="2" type="ORF">B7463_g1290</name>
</gene>
<dbReference type="GO" id="GO:0016810">
    <property type="term" value="F:hydrolase activity, acting on carbon-nitrogen (but not peptide) bonds"/>
    <property type="evidence" value="ECO:0007669"/>
    <property type="project" value="InterPro"/>
</dbReference>
<dbReference type="SUPFAM" id="SSF51556">
    <property type="entry name" value="Metallo-dependent hydrolases"/>
    <property type="match status" value="1"/>
</dbReference>
<feature type="domain" description="Amidohydrolase-related" evidence="1">
    <location>
        <begin position="80"/>
        <end position="439"/>
    </location>
</feature>
<protein>
    <recommendedName>
        <fullName evidence="1">Amidohydrolase-related domain-containing protein</fullName>
    </recommendedName>
</protein>
<reference evidence="2 3" key="1">
    <citation type="submission" date="2018-05" db="EMBL/GenBank/DDBJ databases">
        <title>Draft genome sequence of Scytalidium lignicola DSM 105466, a ubiquitous saprotrophic fungus.</title>
        <authorList>
            <person name="Buettner E."/>
            <person name="Gebauer A.M."/>
            <person name="Hofrichter M."/>
            <person name="Liers C."/>
            <person name="Kellner H."/>
        </authorList>
    </citation>
    <scope>NUCLEOTIDE SEQUENCE [LARGE SCALE GENOMIC DNA]</scope>
    <source>
        <strain evidence="2 3">DSM 105466</strain>
    </source>
</reference>
<dbReference type="OMA" id="CRTIEHG"/>
<dbReference type="Proteomes" id="UP000258309">
    <property type="component" value="Unassembled WGS sequence"/>
</dbReference>
<dbReference type="Pfam" id="PF01979">
    <property type="entry name" value="Amidohydro_1"/>
    <property type="match status" value="1"/>
</dbReference>
<dbReference type="AlphaFoldDB" id="A0A3E2HNV7"/>
<dbReference type="InterPro" id="IPR011059">
    <property type="entry name" value="Metal-dep_hydrolase_composite"/>
</dbReference>
<feature type="non-terminal residue" evidence="2">
    <location>
        <position position="444"/>
    </location>
</feature>
<dbReference type="InterPro" id="IPR006680">
    <property type="entry name" value="Amidohydro-rel"/>
</dbReference>
<proteinExistence type="predicted"/>
<evidence type="ECO:0000313" key="3">
    <source>
        <dbReference type="Proteomes" id="UP000258309"/>
    </source>
</evidence>
<dbReference type="CDD" id="cd01299">
    <property type="entry name" value="Met_dep_hydrolase_A"/>
    <property type="match status" value="1"/>
</dbReference>
<name>A0A3E2HNV7_SCYLI</name>
<comment type="caution">
    <text evidence="2">The sequence shown here is derived from an EMBL/GenBank/DDBJ whole genome shotgun (WGS) entry which is preliminary data.</text>
</comment>
<organism evidence="2 3">
    <name type="scientific">Scytalidium lignicola</name>
    <name type="common">Hyphomycete</name>
    <dbReference type="NCBI Taxonomy" id="5539"/>
    <lineage>
        <taxon>Eukaryota</taxon>
        <taxon>Fungi</taxon>
        <taxon>Dikarya</taxon>
        <taxon>Ascomycota</taxon>
        <taxon>Pezizomycotina</taxon>
        <taxon>Leotiomycetes</taxon>
        <taxon>Leotiomycetes incertae sedis</taxon>
        <taxon>Scytalidium</taxon>
    </lineage>
</organism>
<dbReference type="Gene3D" id="2.30.40.10">
    <property type="entry name" value="Urease, subunit C, domain 1"/>
    <property type="match status" value="1"/>
</dbReference>
<evidence type="ECO:0000259" key="1">
    <source>
        <dbReference type="Pfam" id="PF01979"/>
    </source>
</evidence>
<dbReference type="OrthoDB" id="194468at2759"/>
<dbReference type="InterPro" id="IPR051781">
    <property type="entry name" value="Metallo-dep_Hydrolase"/>
</dbReference>
<dbReference type="InterPro" id="IPR032466">
    <property type="entry name" value="Metal_Hydrolase"/>
</dbReference>
<sequence>MRVIKHSVSLHIGCPVPPPPYNGGQANKLYRIDASVLIPGRGEPITDASVIVNENQIAWVGAQSSVPDIYGNLPTTKVPVLMPGLWDCHVHFMGLGHDDGTGYAQLLSPSQVQAGARIVRDLQRTLFAGFTSVRELAGYGGEIYPAVQDGTVIGPNIYSSIAPLSMTAGHGDMHNLPIEMVVHACAHGICMAICDGVPECIKTVRLMIRRGAKVIKVCASGGVFSIIDDPQDAQFSPEELRAIVEEAARARRVVAAHCIGKEGIINAINAGVKTIEHGSYLDDECIALMREKDVILVATALVLEGGLREIDDLPPTARKKMLEIAGIHRRAYALAIKSGVKIALGTDQSTSMDGSYNTHGKNGKEFFYAVKAGLTPLQAIEAGTAIGPETLGPHMGPKSGQIKEGYDADIIALSKNPLDDIDVLSDVDNVTHVWKGGKLFKSPQ</sequence>
<dbReference type="Gene3D" id="3.20.20.140">
    <property type="entry name" value="Metal-dependent hydrolases"/>
    <property type="match status" value="1"/>
</dbReference>
<dbReference type="InterPro" id="IPR057744">
    <property type="entry name" value="OTAase-like"/>
</dbReference>
<dbReference type="EMBL" id="NCSJ02000013">
    <property type="protein sequence ID" value="RFU35066.1"/>
    <property type="molecule type" value="Genomic_DNA"/>
</dbReference>
<evidence type="ECO:0000313" key="2">
    <source>
        <dbReference type="EMBL" id="RFU35066.1"/>
    </source>
</evidence>
<dbReference type="STRING" id="5539.A0A3E2HNV7"/>
<dbReference type="SUPFAM" id="SSF51338">
    <property type="entry name" value="Composite domain of metallo-dependent hydrolases"/>
    <property type="match status" value="2"/>
</dbReference>
<accession>A0A3E2HNV7</accession>
<keyword evidence="3" id="KW-1185">Reference proteome</keyword>
<dbReference type="PANTHER" id="PTHR43135">
    <property type="entry name" value="ALPHA-D-RIBOSE 1-METHYLPHOSPHONATE 5-TRIPHOSPHATE DIPHOSPHATASE"/>
    <property type="match status" value="1"/>
</dbReference>